<evidence type="ECO:0000256" key="2">
    <source>
        <dbReference type="ARBA" id="ARBA00022737"/>
    </source>
</evidence>
<evidence type="ECO:0000256" key="3">
    <source>
        <dbReference type="ARBA" id="ARBA00022741"/>
    </source>
</evidence>
<dbReference type="InterPro" id="IPR032675">
    <property type="entry name" value="LRR_dom_sf"/>
</dbReference>
<dbReference type="Gene3D" id="1.25.40.570">
    <property type="match status" value="1"/>
</dbReference>
<name>A0A5J5A6U9_9ASTE</name>
<evidence type="ECO:0000313" key="7">
    <source>
        <dbReference type="EMBL" id="KAA8526170.1"/>
    </source>
</evidence>
<evidence type="ECO:0000256" key="1">
    <source>
        <dbReference type="ARBA" id="ARBA00022614"/>
    </source>
</evidence>
<evidence type="ECO:0000256" key="5">
    <source>
        <dbReference type="ARBA" id="ARBA00023180"/>
    </source>
</evidence>
<keyword evidence="1" id="KW-0433">Leucine-rich repeat</keyword>
<evidence type="ECO:0000313" key="8">
    <source>
        <dbReference type="Proteomes" id="UP000325577"/>
    </source>
</evidence>
<dbReference type="InterPro" id="IPR045135">
    <property type="entry name" value="Rpn7_N"/>
</dbReference>
<dbReference type="Pfam" id="PF10602">
    <property type="entry name" value="RPN7"/>
    <property type="match status" value="1"/>
</dbReference>
<dbReference type="AlphaFoldDB" id="A0A5J5A6U9"/>
<gene>
    <name evidence="7" type="ORF">F0562_008091</name>
</gene>
<keyword evidence="5" id="KW-0325">Glycoprotein</keyword>
<protein>
    <recommendedName>
        <fullName evidence="6">26S proteasome regulatory subunit Rpn7 N-terminal domain-containing protein</fullName>
    </recommendedName>
</protein>
<dbReference type="SUPFAM" id="SSF52058">
    <property type="entry name" value="L domain-like"/>
    <property type="match status" value="1"/>
</dbReference>
<keyword evidence="3" id="KW-0547">Nucleotide-binding</keyword>
<keyword evidence="2" id="KW-0677">Repeat</keyword>
<feature type="domain" description="26S proteasome regulatory subunit Rpn7 N-terminal" evidence="6">
    <location>
        <begin position="307"/>
        <end position="380"/>
    </location>
</feature>
<reference evidence="7 8" key="1">
    <citation type="submission" date="2019-09" db="EMBL/GenBank/DDBJ databases">
        <title>A chromosome-level genome assembly of the Chinese tupelo Nyssa sinensis.</title>
        <authorList>
            <person name="Yang X."/>
            <person name="Kang M."/>
            <person name="Yang Y."/>
            <person name="Xiong H."/>
            <person name="Wang M."/>
            <person name="Zhang Z."/>
            <person name="Wang Z."/>
            <person name="Wu H."/>
            <person name="Ma T."/>
            <person name="Liu J."/>
            <person name="Xi Z."/>
        </authorList>
    </citation>
    <scope>NUCLEOTIDE SEQUENCE [LARGE SCALE GENOMIC DNA]</scope>
    <source>
        <strain evidence="7">J267</strain>
        <tissue evidence="7">Leaf</tissue>
    </source>
</reference>
<dbReference type="GO" id="GO:0033612">
    <property type="term" value="F:receptor serine/threonine kinase binding"/>
    <property type="evidence" value="ECO:0007669"/>
    <property type="project" value="TreeGrafter"/>
</dbReference>
<organism evidence="7 8">
    <name type="scientific">Nyssa sinensis</name>
    <dbReference type="NCBI Taxonomy" id="561372"/>
    <lineage>
        <taxon>Eukaryota</taxon>
        <taxon>Viridiplantae</taxon>
        <taxon>Streptophyta</taxon>
        <taxon>Embryophyta</taxon>
        <taxon>Tracheophyta</taxon>
        <taxon>Spermatophyta</taxon>
        <taxon>Magnoliopsida</taxon>
        <taxon>eudicotyledons</taxon>
        <taxon>Gunneridae</taxon>
        <taxon>Pentapetalae</taxon>
        <taxon>asterids</taxon>
        <taxon>Cornales</taxon>
        <taxon>Nyssaceae</taxon>
        <taxon>Nyssa</taxon>
    </lineage>
</organism>
<evidence type="ECO:0000259" key="6">
    <source>
        <dbReference type="Pfam" id="PF10602"/>
    </source>
</evidence>
<dbReference type="PANTHER" id="PTHR48056">
    <property type="entry name" value="LRR RECEPTOR-LIKE SERINE/THREONINE-PROTEIN KINASE-RELATED"/>
    <property type="match status" value="1"/>
</dbReference>
<dbReference type="Gene3D" id="3.80.10.10">
    <property type="entry name" value="Ribonuclease Inhibitor"/>
    <property type="match status" value="1"/>
</dbReference>
<dbReference type="EMBL" id="CM018046">
    <property type="protein sequence ID" value="KAA8526170.1"/>
    <property type="molecule type" value="Genomic_DNA"/>
</dbReference>
<evidence type="ECO:0000256" key="4">
    <source>
        <dbReference type="ARBA" id="ARBA00022840"/>
    </source>
</evidence>
<dbReference type="OrthoDB" id="1741945at2759"/>
<accession>A0A5J5A6U9</accession>
<dbReference type="InterPro" id="IPR050647">
    <property type="entry name" value="Plant_LRR-RLKs"/>
</dbReference>
<proteinExistence type="predicted"/>
<sequence>MPPKANDWLFNHSIETVVSGKAVHNLPVGSSELADNHADNNDDGLLRHPLRSYLDNVGNVPEEISKLTSLTYLNIAQNDFEGELPSSFGKLFIMVAKNRFSGSLPQLNMPSLTFLGVNINMLFRELPTEICNASSLANLSLSDNNSIEPEIHDPKDEFVVNVCSHFAMIFHVENSSTNTSRSTAPLGGPTLSSSISANCKSRNSTCSDLKILDPLIFLDALADVLVAENRLNAKAALSALNVLAETLLFLARSKHTDVLMSRGGPGPPIIVSSPSYLAGTNWRSFGFWCFGWKALEWDTMILEIFTTAHGSLPDASKSYVHSRDYCTTSKHIIHMCLNAILVSIKMGQFTHATSNVGKAEQNPDALDDVLLDWPSWKVKSTSETGLSGLLLLDPWVLKVLVYPFQYSFDLLFQHSKGSGLFQQHWLFNEFVQLDKAYHHLMSGCLLVKISHHSFFNQCSSCLRDPASWSCYTLITGCSNALHANKHASYL</sequence>
<dbReference type="PANTHER" id="PTHR48056:SF81">
    <property type="entry name" value="RECEPTOR PROTEIN-TYROSINE KINASE CEPR1"/>
    <property type="match status" value="1"/>
</dbReference>
<keyword evidence="4" id="KW-0067">ATP-binding</keyword>
<dbReference type="Proteomes" id="UP000325577">
    <property type="component" value="Linkage Group LG3"/>
</dbReference>
<keyword evidence="8" id="KW-1185">Reference proteome</keyword>
<dbReference type="GO" id="GO:0005524">
    <property type="term" value="F:ATP binding"/>
    <property type="evidence" value="ECO:0007669"/>
    <property type="project" value="UniProtKB-KW"/>
</dbReference>